<protein>
    <recommendedName>
        <fullName evidence="3">Restriction endonuclease</fullName>
    </recommendedName>
</protein>
<dbReference type="REBASE" id="15824">
    <property type="entry name" value="Bce98ORF752P"/>
</dbReference>
<organism evidence="1 2">
    <name type="scientific">Bacillus cytotoxicus (strain DSM 22905 / CIP 110041 / 391-98 / NVH 391-98)</name>
    <dbReference type="NCBI Taxonomy" id="315749"/>
    <lineage>
        <taxon>Bacteria</taxon>
        <taxon>Bacillati</taxon>
        <taxon>Bacillota</taxon>
        <taxon>Bacilli</taxon>
        <taxon>Bacillales</taxon>
        <taxon>Bacillaceae</taxon>
        <taxon>Bacillus</taxon>
        <taxon>Bacillus cereus group</taxon>
    </lineage>
</organism>
<dbReference type="eggNOG" id="ENOG502ZAR6">
    <property type="taxonomic scope" value="Bacteria"/>
</dbReference>
<reference evidence="1 2" key="1">
    <citation type="journal article" date="2008" name="Chem. Biol. Interact.">
        <title>Extending the Bacillus cereus group genomics to putative food-borne pathogens of different toxicity.</title>
        <authorList>
            <person name="Lapidus A."/>
            <person name="Goltsman E."/>
            <person name="Auger S."/>
            <person name="Galleron N."/>
            <person name="Segurens B."/>
            <person name="Dossat C."/>
            <person name="Land M.L."/>
            <person name="Broussolle V."/>
            <person name="Brillard J."/>
            <person name="Guinebretiere M.H."/>
            <person name="Sanchis V."/>
            <person name="Nguen-The C."/>
            <person name="Lereclus D."/>
            <person name="Richardson P."/>
            <person name="Wincker P."/>
            <person name="Weissenbach J."/>
            <person name="Ehrlich S.D."/>
            <person name="Sorokin A."/>
        </authorList>
    </citation>
    <scope>NUCLEOTIDE SEQUENCE [LARGE SCALE GENOMIC DNA]</scope>
    <source>
        <strain evidence="2">DSM 22905 / CIP 110041 / 391-98 / NVH 391-98</strain>
    </source>
</reference>
<evidence type="ECO:0000313" key="2">
    <source>
        <dbReference type="Proteomes" id="UP000002300"/>
    </source>
</evidence>
<dbReference type="HOGENOM" id="CLU_036391_0_0_9"/>
<dbReference type="GeneID" id="33896126"/>
<evidence type="ECO:0000313" key="1">
    <source>
        <dbReference type="EMBL" id="ABS21095.1"/>
    </source>
</evidence>
<dbReference type="Gene3D" id="3.40.91.30">
    <property type="match status" value="1"/>
</dbReference>
<dbReference type="Pfam" id="PF09491">
    <property type="entry name" value="RE_AlwI"/>
    <property type="match status" value="1"/>
</dbReference>
<sequence>MAERKVWFITRPERDPKFHALALSALQEATNDFQNPWKGNRELHKKYEEVLGNKGLKAPTISNDGSGGRTWVAMLKTFAYVYINENGYLVPTKVGKALLNRKNVFENISKQILTLQIPNAYFMESGFRPKFCSHFKIRPARFLIKLTNQIALDYYVTKEEITYFVLTASNDNQLDVVTQRILQFRKANAHEKRNIKINIAEQYEHRSRSDSAARDFEVSHSDVAHTFMLLCDYTRLVEYIRGECLRTNPSNAIEAANKIKEYDNRYPFNNRYQFSLERMAENNGLDIESYKATRFHDKKPATNRGKRTLLIQEALSELSVLSENNKDRAIELLEVAGFNPNDALSIIEEKLEEQGYSFSNEDFYEAYLSEEDNHAFEDKTGEILKELGFQVIMRPKSTTGDQTEIEIILLYGQDGLGLIDAKNYRSSKFSLPSNLASHMASEYIPNYEGYAGRNVGFFGYIAADQIGGEKNLKKITEKTKNHIAGREVKGFIMNAKTLLGFLDYCMEKNLSKEERVSLFLRAVNNKGYTTFSALHRAITLD</sequence>
<evidence type="ECO:0008006" key="3">
    <source>
        <dbReference type="Google" id="ProtNLM"/>
    </source>
</evidence>
<dbReference type="Proteomes" id="UP000002300">
    <property type="component" value="Chromosome"/>
</dbReference>
<dbReference type="InterPro" id="IPR018573">
    <property type="entry name" value="Restrct_endonuc_II_AlwI"/>
</dbReference>
<gene>
    <name evidence="1" type="ordered locus">Bcer98_0753</name>
</gene>
<dbReference type="RefSeq" id="WP_011983849.1">
    <property type="nucleotide sequence ID" value="NC_009674.1"/>
</dbReference>
<dbReference type="EMBL" id="CP000764">
    <property type="protein sequence ID" value="ABS21095.1"/>
    <property type="molecule type" value="Genomic_DNA"/>
</dbReference>
<accession>A7GLT7</accession>
<name>A7GLT7_BACCN</name>
<proteinExistence type="predicted"/>
<dbReference type="AlphaFoldDB" id="A7GLT7"/>
<dbReference type="KEGG" id="bcy:Bcer98_0753"/>
<keyword evidence="2" id="KW-1185">Reference proteome</keyword>
<dbReference type="OrthoDB" id="1876647at2"/>